<comment type="caution">
    <text evidence="2">The sequence shown here is derived from an EMBL/GenBank/DDBJ whole genome shotgun (WGS) entry which is preliminary data.</text>
</comment>
<gene>
    <name evidence="2" type="ORF">SLS56_004191</name>
</gene>
<reference evidence="2 3" key="1">
    <citation type="submission" date="2024-02" db="EMBL/GenBank/DDBJ databases">
        <title>De novo assembly and annotation of 12 fungi associated with fruit tree decline syndrome in Ontario, Canada.</title>
        <authorList>
            <person name="Sulman M."/>
            <person name="Ellouze W."/>
            <person name="Ilyukhin E."/>
        </authorList>
    </citation>
    <scope>NUCLEOTIDE SEQUENCE [LARGE SCALE GENOMIC DNA]</scope>
    <source>
        <strain evidence="2 3">M1-105</strain>
    </source>
</reference>
<proteinExistence type="predicted"/>
<dbReference type="PANTHER" id="PTHR23024">
    <property type="entry name" value="ARYLACETAMIDE DEACETYLASE"/>
    <property type="match status" value="1"/>
</dbReference>
<keyword evidence="3" id="KW-1185">Reference proteome</keyword>
<dbReference type="EMBL" id="JAJVDC020000037">
    <property type="protein sequence ID" value="KAL1631829.1"/>
    <property type="molecule type" value="Genomic_DNA"/>
</dbReference>
<evidence type="ECO:0000313" key="3">
    <source>
        <dbReference type="Proteomes" id="UP001521116"/>
    </source>
</evidence>
<protein>
    <recommendedName>
        <fullName evidence="1">Alpha/beta hydrolase fold-3 domain-containing protein</fullName>
    </recommendedName>
</protein>
<accession>A0ABR3SWX4</accession>
<dbReference type="InterPro" id="IPR029058">
    <property type="entry name" value="AB_hydrolase_fold"/>
</dbReference>
<feature type="domain" description="Alpha/beta hydrolase fold-3" evidence="1">
    <location>
        <begin position="54"/>
        <end position="179"/>
    </location>
</feature>
<sequence>MMEFDPDDHSRFDNFRILTTTYKTVASHDITTDILIPSHLLSTPSPHQPRPILLRFHGGGLTASSSLFPPFFAPWHLQLATRHSAIIVSPNYRLLPESTIHDVLADITSLWTWLHTTLPTYLTTQTAGAVAPDTTRIMTAGDSAGGYLSVMLGLSQPAGVRAVTAAYPLLDARAPHFNTAYAKPMFGGRVAPLPRRVVDEHVARVRAGAAPAVVSADARFERAALMFAVVQNGVYAELMPAAERGLFPLDRIEDGERLPRGGVFVWHGEEDSVVPVEGSRKFEELVRRVDPELKVRVAVRPGDHGFDEDASIDEEWMAEGLDEIVQAWLA</sequence>
<evidence type="ECO:0000259" key="1">
    <source>
        <dbReference type="Pfam" id="PF07859"/>
    </source>
</evidence>
<evidence type="ECO:0000313" key="2">
    <source>
        <dbReference type="EMBL" id="KAL1631829.1"/>
    </source>
</evidence>
<dbReference type="Gene3D" id="3.40.50.1820">
    <property type="entry name" value="alpha/beta hydrolase"/>
    <property type="match status" value="1"/>
</dbReference>
<dbReference type="PANTHER" id="PTHR23024:SF339">
    <property type="entry name" value="ALPHA_BETA HYDROLASE FOLD-3 DOMAIN-CONTAINING PROTEIN"/>
    <property type="match status" value="1"/>
</dbReference>
<name>A0ABR3SWX4_9PEZI</name>
<dbReference type="Pfam" id="PF07859">
    <property type="entry name" value="Abhydrolase_3"/>
    <property type="match status" value="1"/>
</dbReference>
<dbReference type="SUPFAM" id="SSF53474">
    <property type="entry name" value="alpha/beta-Hydrolases"/>
    <property type="match status" value="1"/>
</dbReference>
<dbReference type="InterPro" id="IPR013094">
    <property type="entry name" value="AB_hydrolase_3"/>
</dbReference>
<dbReference type="Proteomes" id="UP001521116">
    <property type="component" value="Unassembled WGS sequence"/>
</dbReference>
<organism evidence="2 3">
    <name type="scientific">Neofusicoccum ribis</name>
    <dbReference type="NCBI Taxonomy" id="45134"/>
    <lineage>
        <taxon>Eukaryota</taxon>
        <taxon>Fungi</taxon>
        <taxon>Dikarya</taxon>
        <taxon>Ascomycota</taxon>
        <taxon>Pezizomycotina</taxon>
        <taxon>Dothideomycetes</taxon>
        <taxon>Dothideomycetes incertae sedis</taxon>
        <taxon>Botryosphaeriales</taxon>
        <taxon>Botryosphaeriaceae</taxon>
        <taxon>Neofusicoccum</taxon>
    </lineage>
</organism>
<dbReference type="InterPro" id="IPR050466">
    <property type="entry name" value="Carboxylest/Gibb_receptor"/>
</dbReference>